<evidence type="ECO:0000313" key="3">
    <source>
        <dbReference type="EMBL" id="WAC12445.1"/>
    </source>
</evidence>
<keyword evidence="4" id="KW-1185">Reference proteome</keyword>
<keyword evidence="1" id="KW-0732">Signal</keyword>
<dbReference type="Proteomes" id="UP001164653">
    <property type="component" value="Chromosome"/>
</dbReference>
<protein>
    <submittedName>
        <fullName evidence="3">Esterase-like activity of phytase family protein</fullName>
    </submittedName>
</protein>
<feature type="chain" id="PRO_5039009006" evidence="1">
    <location>
        <begin position="20"/>
        <end position="328"/>
    </location>
</feature>
<feature type="domain" description="Phytase-like" evidence="2">
    <location>
        <begin position="38"/>
        <end position="295"/>
    </location>
</feature>
<proteinExistence type="predicted"/>
<evidence type="ECO:0000256" key="1">
    <source>
        <dbReference type="SAM" id="SignalP"/>
    </source>
</evidence>
<dbReference type="InterPro" id="IPR027372">
    <property type="entry name" value="Phytase-like_dom"/>
</dbReference>
<feature type="signal peptide" evidence="1">
    <location>
        <begin position="1"/>
        <end position="19"/>
    </location>
</feature>
<evidence type="ECO:0000313" key="4">
    <source>
        <dbReference type="Proteomes" id="UP001164653"/>
    </source>
</evidence>
<dbReference type="EMBL" id="CP112998">
    <property type="protein sequence ID" value="WAC12445.1"/>
    <property type="molecule type" value="Genomic_DNA"/>
</dbReference>
<dbReference type="RefSeq" id="WP_244824592.1">
    <property type="nucleotide sequence ID" value="NZ_CP112998.1"/>
</dbReference>
<dbReference type="Pfam" id="PF13449">
    <property type="entry name" value="Phytase-like"/>
    <property type="match status" value="1"/>
</dbReference>
<name>A0A9E8N9I0_9BACT</name>
<reference evidence="3" key="1">
    <citation type="submission" date="2022-11" db="EMBL/GenBank/DDBJ databases">
        <title>Dyadobacter pollutisoli sp. nov., isolated from plastic dumped soil.</title>
        <authorList>
            <person name="Kim J.M."/>
            <person name="Kim K.R."/>
            <person name="Lee J.K."/>
            <person name="Hao L."/>
            <person name="Jeon C.O."/>
        </authorList>
    </citation>
    <scope>NUCLEOTIDE SEQUENCE</scope>
    <source>
        <strain evidence="3">U1</strain>
    </source>
</reference>
<sequence length="328" mass="37257">MKNILAVVLLVMLTPYCGACQNKFEIRSDTILKSITSKFHGLSAIEYIPRTEEWILANDRGHYFKFRNCNNVRDFNRGNLSEDIRTDYYFESVRYDSIRDAYFFSVETDTYTGVYSSIGQLHAPNPRVIIKLPLPSKNKGVEGIALSPSGALWIAAEAGWESGTDIANEIVYFYRYKNPLVDNDQEQPERFKYKIRRYDADAVDKSDRPGGISEILAVDENCLLVLERCYIKQPGGNPNRVFAQIRSVTVNSKTHELEPNDTLNFDFSSVPVVCNVEGMAWGDLQKQTLFVIADDGLGDDYFSDEVDPKTGRASVPTLRNQMIVLKRK</sequence>
<organism evidence="3 4">
    <name type="scientific">Dyadobacter pollutisoli</name>
    <dbReference type="NCBI Taxonomy" id="2910158"/>
    <lineage>
        <taxon>Bacteria</taxon>
        <taxon>Pseudomonadati</taxon>
        <taxon>Bacteroidota</taxon>
        <taxon>Cytophagia</taxon>
        <taxon>Cytophagales</taxon>
        <taxon>Spirosomataceae</taxon>
        <taxon>Dyadobacter</taxon>
    </lineage>
</organism>
<accession>A0A9E8N9I0</accession>
<dbReference type="AlphaFoldDB" id="A0A9E8N9I0"/>
<gene>
    <name evidence="3" type="ORF">ON006_00495</name>
</gene>
<evidence type="ECO:0000259" key="2">
    <source>
        <dbReference type="Pfam" id="PF13449"/>
    </source>
</evidence>
<dbReference type="KEGG" id="dpf:ON006_00495"/>